<protein>
    <submittedName>
        <fullName evidence="2">ABC transporter, substrate-binding protein (Cluster 5, nickel/peptides/opines)</fullName>
    </submittedName>
</protein>
<feature type="compositionally biased region" description="Basic and acidic residues" evidence="1">
    <location>
        <begin position="158"/>
        <end position="178"/>
    </location>
</feature>
<feature type="compositionally biased region" description="Basic and acidic residues" evidence="1">
    <location>
        <begin position="364"/>
        <end position="397"/>
    </location>
</feature>
<feature type="compositionally biased region" description="Basic residues" evidence="1">
    <location>
        <begin position="1"/>
        <end position="17"/>
    </location>
</feature>
<feature type="compositionally biased region" description="Basic residues" evidence="1">
    <location>
        <begin position="217"/>
        <end position="226"/>
    </location>
</feature>
<feature type="compositionally biased region" description="Basic and acidic residues" evidence="1">
    <location>
        <begin position="118"/>
        <end position="141"/>
    </location>
</feature>
<reference evidence="2" key="1">
    <citation type="submission" date="2020-02" db="EMBL/GenBank/DDBJ databases">
        <authorList>
            <person name="Meier V. D."/>
        </authorList>
    </citation>
    <scope>NUCLEOTIDE SEQUENCE</scope>
    <source>
        <strain evidence="2">AVDCRST_MAG04</strain>
    </source>
</reference>
<sequence length="525" mass="56986">APFRPRRSPALRHRLRRARPDPALGQRRRRQLHGPLHAERDAAAGLQRPHLRAADPPRPQHGAGARAGRAVGAALPHRVALPPPPRGEVHGRHALHRGRRGVQRPARARPGLQPQRGGGEREGGAEDRRPHGGVRDNRAEPHPGAGTPHLRHHVPRLVGEEQRDAPRRPDLARGELRHPQRHGHRAFPPRQPRARPPHGAGAEPGLVGQAHAQPPARRVHHHRQRRDARGGAALGRDRLRLHRSAAGRGPHPPHAGDAGAPGAGTADHLPRHGPDAAAAPQERRARQEPVPGRAGAPRLQHGDRHAGHPAHRDARPVAPDRADLGPRRERLPRGGRQAHGGGRRGRQAPAGGGRLPERLRRHARLPERPLRERRGDLHRGGVHAGADRRAGDARGPDPRALLLRDQPAALQYQLLPARLDPGDRRRAQRAVQPGRHAGRHPRRVQQRRLLEPAARRPDPPHRRGNRPGGAAAHDLRVGDDPPRGRGLRAAPPAADRLGGAAGRGNRADGGQLHPAPPPHPHATPV</sequence>
<feature type="compositionally biased region" description="Basic and acidic residues" evidence="1">
    <location>
        <begin position="300"/>
        <end position="332"/>
    </location>
</feature>
<proteinExistence type="predicted"/>
<dbReference type="AlphaFoldDB" id="A0A6J4IZP4"/>
<feature type="compositionally biased region" description="Low complexity" evidence="1">
    <location>
        <begin position="62"/>
        <end position="74"/>
    </location>
</feature>
<feature type="compositionally biased region" description="Basic residues" evidence="1">
    <location>
        <begin position="92"/>
        <end position="102"/>
    </location>
</feature>
<feature type="compositionally biased region" description="Basic and acidic residues" evidence="1">
    <location>
        <begin position="473"/>
        <end position="483"/>
    </location>
</feature>
<evidence type="ECO:0000313" key="2">
    <source>
        <dbReference type="EMBL" id="CAA9266326.1"/>
    </source>
</evidence>
<feature type="compositionally biased region" description="Low complexity" evidence="1">
    <location>
        <begin position="255"/>
        <end position="264"/>
    </location>
</feature>
<gene>
    <name evidence="2" type="ORF">AVDCRST_MAG04-2858</name>
</gene>
<feature type="non-terminal residue" evidence="2">
    <location>
        <position position="1"/>
    </location>
</feature>
<feature type="non-terminal residue" evidence="2">
    <location>
        <position position="525"/>
    </location>
</feature>
<feature type="compositionally biased region" description="Basic and acidic residues" evidence="1">
    <location>
        <begin position="448"/>
        <end position="461"/>
    </location>
</feature>
<feature type="compositionally biased region" description="Basic residues" evidence="1">
    <location>
        <begin position="436"/>
        <end position="446"/>
    </location>
</feature>
<feature type="compositionally biased region" description="Pro residues" evidence="1">
    <location>
        <begin position="514"/>
        <end position="525"/>
    </location>
</feature>
<feature type="compositionally biased region" description="Low complexity" evidence="1">
    <location>
        <begin position="487"/>
        <end position="498"/>
    </location>
</feature>
<feature type="compositionally biased region" description="Basic residues" evidence="1">
    <location>
        <begin position="179"/>
        <end position="196"/>
    </location>
</feature>
<organism evidence="2">
    <name type="scientific">uncultured Acetobacteraceae bacterium</name>
    <dbReference type="NCBI Taxonomy" id="169975"/>
    <lineage>
        <taxon>Bacteria</taxon>
        <taxon>Pseudomonadati</taxon>
        <taxon>Pseudomonadota</taxon>
        <taxon>Alphaproteobacteria</taxon>
        <taxon>Acetobacterales</taxon>
        <taxon>Acetobacteraceae</taxon>
        <taxon>environmental samples</taxon>
    </lineage>
</organism>
<evidence type="ECO:0000256" key="1">
    <source>
        <dbReference type="SAM" id="MobiDB-lite"/>
    </source>
</evidence>
<dbReference type="EMBL" id="CADCTL010000201">
    <property type="protein sequence ID" value="CAA9266326.1"/>
    <property type="molecule type" value="Genomic_DNA"/>
</dbReference>
<name>A0A6J4IZP4_9PROT</name>
<accession>A0A6J4IZP4</accession>
<feature type="region of interest" description="Disordered" evidence="1">
    <location>
        <begin position="1"/>
        <end position="525"/>
    </location>
</feature>